<evidence type="ECO:0000313" key="2">
    <source>
        <dbReference type="Proteomes" id="UP000285405"/>
    </source>
</evidence>
<gene>
    <name evidence="1" type="ORF">GcC1_103017b</name>
</gene>
<dbReference type="AlphaFoldDB" id="A0A420I9N0"/>
<comment type="caution">
    <text evidence="1">The sequence shown here is derived from an EMBL/GenBank/DDBJ whole genome shotgun (WGS) entry which is preliminary data.</text>
</comment>
<dbReference type="Proteomes" id="UP000285405">
    <property type="component" value="Unassembled WGS sequence"/>
</dbReference>
<reference evidence="1 2" key="1">
    <citation type="journal article" date="2018" name="BMC Genomics">
        <title>Comparative genome analyses reveal sequence features reflecting distinct modes of host-adaptation between dicot and monocot powdery mildew.</title>
        <authorList>
            <person name="Wu Y."/>
            <person name="Ma X."/>
            <person name="Pan Z."/>
            <person name="Kale S.D."/>
            <person name="Song Y."/>
            <person name="King H."/>
            <person name="Zhang Q."/>
            <person name="Presley C."/>
            <person name="Deng X."/>
            <person name="Wei C.I."/>
            <person name="Xiao S."/>
        </authorList>
    </citation>
    <scope>NUCLEOTIDE SEQUENCE [LARGE SCALE GENOMIC DNA]</scope>
    <source>
        <strain evidence="1">UCSC1</strain>
    </source>
</reference>
<protein>
    <submittedName>
        <fullName evidence="1">Uncharacterized protein</fullName>
    </submittedName>
</protein>
<name>A0A420I9N0_9PEZI</name>
<organism evidence="1 2">
    <name type="scientific">Golovinomyces cichoracearum</name>
    <dbReference type="NCBI Taxonomy" id="62708"/>
    <lineage>
        <taxon>Eukaryota</taxon>
        <taxon>Fungi</taxon>
        <taxon>Dikarya</taxon>
        <taxon>Ascomycota</taxon>
        <taxon>Pezizomycotina</taxon>
        <taxon>Leotiomycetes</taxon>
        <taxon>Erysiphales</taxon>
        <taxon>Erysiphaceae</taxon>
        <taxon>Golovinomyces</taxon>
    </lineage>
</organism>
<accession>A0A420I9N0</accession>
<evidence type="ECO:0000313" key="1">
    <source>
        <dbReference type="EMBL" id="RKF71272.1"/>
    </source>
</evidence>
<proteinExistence type="predicted"/>
<dbReference type="EMBL" id="MCBR01010379">
    <property type="protein sequence ID" value="RKF71272.1"/>
    <property type="molecule type" value="Genomic_DNA"/>
</dbReference>
<dbReference type="OrthoDB" id="3597524at2759"/>
<sequence>MYLDQYLKGRAELWYTNEISNTTRAGLKASIENWCDELEFRMSQGVTLEKLERLKYTIADVRKRQDPEEFVQSINVLSKCAGTATSEYGQILTAHRHLAAELRIHIPTPTSNTSLTRYMRQLGDKKDDCFDIYKPFNNDLKRFNQEPSQPNRFAERPVISNQPGTSYSRENFYRHNVGYASKNRFSGKGDFSQEQYKKFGKMRAYKIDEHIAEEEPEKSEALKD</sequence>